<dbReference type="AlphaFoldDB" id="A0A4R1FS41"/>
<dbReference type="Gene3D" id="3.90.180.10">
    <property type="entry name" value="Medium-chain alcohol dehydrogenases, catalytic domain"/>
    <property type="match status" value="1"/>
</dbReference>
<reference evidence="3 4" key="1">
    <citation type="submission" date="2019-03" db="EMBL/GenBank/DDBJ databases">
        <title>Genomic Encyclopedia of Type Strains, Phase IV (KMG-IV): sequencing the most valuable type-strain genomes for metagenomic binning, comparative biology and taxonomic classification.</title>
        <authorList>
            <person name="Goeker M."/>
        </authorList>
    </citation>
    <scope>NUCLEOTIDE SEQUENCE [LARGE SCALE GENOMIC DNA]</scope>
    <source>
        <strain evidence="3 4">DSM 44684</strain>
    </source>
</reference>
<accession>A0A4R1FS41</accession>
<evidence type="ECO:0000259" key="2">
    <source>
        <dbReference type="SMART" id="SM00829"/>
    </source>
</evidence>
<dbReference type="GO" id="GO:0016491">
    <property type="term" value="F:oxidoreductase activity"/>
    <property type="evidence" value="ECO:0007669"/>
    <property type="project" value="InterPro"/>
</dbReference>
<evidence type="ECO:0000313" key="4">
    <source>
        <dbReference type="Proteomes" id="UP000294856"/>
    </source>
</evidence>
<dbReference type="SMART" id="SM00829">
    <property type="entry name" value="PKS_ER"/>
    <property type="match status" value="1"/>
</dbReference>
<dbReference type="Proteomes" id="UP000294856">
    <property type="component" value="Unassembled WGS sequence"/>
</dbReference>
<dbReference type="InterPro" id="IPR020843">
    <property type="entry name" value="ER"/>
</dbReference>
<dbReference type="Pfam" id="PF08240">
    <property type="entry name" value="ADH_N"/>
    <property type="match status" value="1"/>
</dbReference>
<evidence type="ECO:0000313" key="3">
    <source>
        <dbReference type="EMBL" id="TCJ96412.1"/>
    </source>
</evidence>
<dbReference type="EMBL" id="SMFR01000002">
    <property type="protein sequence ID" value="TCJ96412.1"/>
    <property type="molecule type" value="Genomic_DNA"/>
</dbReference>
<dbReference type="PANTHER" id="PTHR44154:SF1">
    <property type="entry name" value="QUINONE OXIDOREDUCTASE"/>
    <property type="match status" value="1"/>
</dbReference>
<dbReference type="CDD" id="cd08268">
    <property type="entry name" value="MDR2"/>
    <property type="match status" value="1"/>
</dbReference>
<proteinExistence type="predicted"/>
<dbReference type="STRING" id="1210063.GCA_001612665_00103"/>
<dbReference type="PANTHER" id="PTHR44154">
    <property type="entry name" value="QUINONE OXIDOREDUCTASE"/>
    <property type="match status" value="1"/>
</dbReference>
<dbReference type="RefSeq" id="WP_067444567.1">
    <property type="nucleotide sequence ID" value="NZ_SMFR01000002.1"/>
</dbReference>
<gene>
    <name evidence="3" type="ORF">DFR71_2442</name>
</gene>
<name>A0A4R1FS41_9NOCA</name>
<dbReference type="InterPro" id="IPR013154">
    <property type="entry name" value="ADH-like_N"/>
</dbReference>
<feature type="domain" description="Enoyl reductase (ER)" evidence="2">
    <location>
        <begin position="11"/>
        <end position="324"/>
    </location>
</feature>
<dbReference type="SUPFAM" id="SSF51735">
    <property type="entry name" value="NAD(P)-binding Rossmann-fold domains"/>
    <property type="match status" value="1"/>
</dbReference>
<dbReference type="InterPro" id="IPR011032">
    <property type="entry name" value="GroES-like_sf"/>
</dbReference>
<evidence type="ECO:0000256" key="1">
    <source>
        <dbReference type="ARBA" id="ARBA00022857"/>
    </source>
</evidence>
<comment type="caution">
    <text evidence="3">The sequence shown here is derived from an EMBL/GenBank/DDBJ whole genome shotgun (WGS) entry which is preliminary data.</text>
</comment>
<sequence length="326" mass="33865">MSRVVVFDETGAPEVLRLVDEPVGAPGPGEVRLAVEAVGVNRLDQMIRAGNSPRPIHLPRARLGIEATGTIDAVGSGVQGWAIGDAVIVTAVPDMDTNGTYAEHLVLPADRVVARPAGLDATSAAALWVAYSTAYGALVEKAGVRPGDHVLITAASSGVGLAAIQIAGQIGAVPLAVTRSASKEPALLAAGAATVIVTDRDDIVEATHRFTNGTGADIVLDSVMGPGLADLATAAKRFSGRLITVGWLDPRPAPYPADPITMIRYMSFEHTLDPAAVHRITAFLSAGIRTGALRPVIDTVFTLDDIVAAHRYLERGHHTGKIVVTI</sequence>
<organism evidence="3 4">
    <name type="scientific">Nocardia alba</name>
    <dbReference type="NCBI Taxonomy" id="225051"/>
    <lineage>
        <taxon>Bacteria</taxon>
        <taxon>Bacillati</taxon>
        <taxon>Actinomycetota</taxon>
        <taxon>Actinomycetes</taxon>
        <taxon>Mycobacteriales</taxon>
        <taxon>Nocardiaceae</taxon>
        <taxon>Nocardia</taxon>
    </lineage>
</organism>
<dbReference type="OrthoDB" id="9792162at2"/>
<dbReference type="Gene3D" id="3.40.50.720">
    <property type="entry name" value="NAD(P)-binding Rossmann-like Domain"/>
    <property type="match status" value="1"/>
</dbReference>
<dbReference type="InterPro" id="IPR036291">
    <property type="entry name" value="NAD(P)-bd_dom_sf"/>
</dbReference>
<dbReference type="Pfam" id="PF13602">
    <property type="entry name" value="ADH_zinc_N_2"/>
    <property type="match status" value="1"/>
</dbReference>
<dbReference type="InterPro" id="IPR051603">
    <property type="entry name" value="Zinc-ADH_QOR/CCCR"/>
</dbReference>
<protein>
    <submittedName>
        <fullName evidence="3">NADPH:quinone reductase-like Zn-dependent oxidoreductase</fullName>
    </submittedName>
</protein>
<keyword evidence="4" id="KW-1185">Reference proteome</keyword>
<dbReference type="SUPFAM" id="SSF50129">
    <property type="entry name" value="GroES-like"/>
    <property type="match status" value="1"/>
</dbReference>
<keyword evidence="1" id="KW-0521">NADP</keyword>